<comment type="caution">
    <text evidence="1">The sequence shown here is derived from an EMBL/GenBank/DDBJ whole genome shotgun (WGS) entry which is preliminary data.</text>
</comment>
<dbReference type="AlphaFoldDB" id="A0A096BHW2"/>
<gene>
    <name evidence="1" type="ORF">Y919_06145</name>
</gene>
<dbReference type="STRING" id="1156417.Y919_06145"/>
<dbReference type="InterPro" id="IPR016193">
    <property type="entry name" value="Cytidine_deaminase-like"/>
</dbReference>
<name>A0A096BHW2_9FIRM</name>
<protein>
    <recommendedName>
        <fullName evidence="3">DUF1893 domain-containing protein</fullName>
    </recommendedName>
</protein>
<accession>A0A096BHW2</accession>
<dbReference type="InterPro" id="IPR037081">
    <property type="entry name" value="Hyp_TM1506"/>
</dbReference>
<reference evidence="1 2" key="1">
    <citation type="submission" date="2013-12" db="EMBL/GenBank/DDBJ databases">
        <title>Draft genome sequence of Caloranaerobacter sp. H53214.</title>
        <authorList>
            <person name="Jiang L.J."/>
            <person name="Shao Z.Z."/>
            <person name="Long M.N."/>
        </authorList>
    </citation>
    <scope>NUCLEOTIDE SEQUENCE [LARGE SCALE GENOMIC DNA]</scope>
    <source>
        <strain evidence="1 2">H53214</strain>
    </source>
</reference>
<dbReference type="Gene3D" id="3.40.140.30">
    <property type="entry name" value="Hypothetical protein TM1506"/>
    <property type="match status" value="1"/>
</dbReference>
<dbReference type="GO" id="GO:0003824">
    <property type="term" value="F:catalytic activity"/>
    <property type="evidence" value="ECO:0007669"/>
    <property type="project" value="InterPro"/>
</dbReference>
<evidence type="ECO:0000313" key="2">
    <source>
        <dbReference type="Proteomes" id="UP000029622"/>
    </source>
</evidence>
<evidence type="ECO:0008006" key="3">
    <source>
        <dbReference type="Google" id="ProtNLM"/>
    </source>
</evidence>
<dbReference type="EMBL" id="AZTB01000025">
    <property type="protein sequence ID" value="KGG80457.1"/>
    <property type="molecule type" value="Genomic_DNA"/>
</dbReference>
<proteinExistence type="predicted"/>
<dbReference type="Proteomes" id="UP000029622">
    <property type="component" value="Unassembled WGS sequence"/>
</dbReference>
<organism evidence="1 2">
    <name type="scientific">Caloranaerobacter azorensis H53214</name>
    <dbReference type="NCBI Taxonomy" id="1156417"/>
    <lineage>
        <taxon>Bacteria</taxon>
        <taxon>Bacillati</taxon>
        <taxon>Bacillota</taxon>
        <taxon>Tissierellia</taxon>
        <taxon>Tissierellales</taxon>
        <taxon>Thermohalobacteraceae</taxon>
        <taxon>Caloranaerobacter</taxon>
    </lineage>
</organism>
<dbReference type="Pfam" id="PF08973">
    <property type="entry name" value="TM1506"/>
    <property type="match status" value="1"/>
</dbReference>
<dbReference type="RefSeq" id="WP_035163323.1">
    <property type="nucleotide sequence ID" value="NZ_AZTB01000025.1"/>
</dbReference>
<dbReference type="InterPro" id="IPR015067">
    <property type="entry name" value="DUF1893_TM1506-like"/>
</dbReference>
<dbReference type="SUPFAM" id="SSF53927">
    <property type="entry name" value="Cytidine deaminase-like"/>
    <property type="match status" value="1"/>
</dbReference>
<evidence type="ECO:0000313" key="1">
    <source>
        <dbReference type="EMBL" id="KGG80457.1"/>
    </source>
</evidence>
<sequence length="138" mass="15764">MNDLKMAKNILFEKDYSLVVVKNGEVIFVSRERGIKPLLNIVLEKRDIVKEASLADKVIGKAAAMLCIRLGFTSVFANIISESAVEVLKKSDIKYEYNTKAQYILNRDKSDMCPVEKIAQRHENTTKLIEEIKKFLQI</sequence>